<comment type="subcellular location">
    <subcellularLocation>
        <location evidence="5">Cell membrane</location>
        <topology evidence="5">Multi-pass membrane protein</topology>
    </subcellularLocation>
    <subcellularLocation>
        <location evidence="1">Endomembrane system</location>
        <topology evidence="1">Multi-pass membrane protein</topology>
    </subcellularLocation>
    <subcellularLocation>
        <location evidence="6">Membrane</location>
        <topology evidence="6">Multi-pass membrane protein</topology>
    </subcellularLocation>
</comment>
<keyword evidence="5" id="KW-0813">Transport</keyword>
<keyword evidence="4 5" id="KW-0472">Membrane</keyword>
<name>A0ABV6L9L2_9SPHI</name>
<evidence type="ECO:0000256" key="1">
    <source>
        <dbReference type="ARBA" id="ARBA00004127"/>
    </source>
</evidence>
<dbReference type="NCBIfam" id="TIGR01770">
    <property type="entry name" value="NDH_I_N"/>
    <property type="match status" value="1"/>
</dbReference>
<evidence type="ECO:0000256" key="6">
    <source>
        <dbReference type="RuleBase" id="RU000320"/>
    </source>
</evidence>
<dbReference type="HAMAP" id="MF_00445">
    <property type="entry name" value="NDH1_NuoN_1"/>
    <property type="match status" value="1"/>
</dbReference>
<keyword evidence="2 5" id="KW-0812">Transmembrane</keyword>
<keyword evidence="3 5" id="KW-1133">Transmembrane helix</keyword>
<evidence type="ECO:0000256" key="4">
    <source>
        <dbReference type="ARBA" id="ARBA00023136"/>
    </source>
</evidence>
<keyword evidence="5" id="KW-0874">Quinone</keyword>
<dbReference type="Pfam" id="PF00361">
    <property type="entry name" value="Proton_antipo_M"/>
    <property type="match status" value="1"/>
</dbReference>
<keyword evidence="5" id="KW-1278">Translocase</keyword>
<dbReference type="InterPro" id="IPR001750">
    <property type="entry name" value="ND/Mrp_TM"/>
</dbReference>
<feature type="transmembrane region" description="Helical" evidence="5">
    <location>
        <begin position="317"/>
        <end position="338"/>
    </location>
</feature>
<feature type="transmembrane region" description="Helical" evidence="5">
    <location>
        <begin position="291"/>
        <end position="310"/>
    </location>
</feature>
<feature type="transmembrane region" description="Helical" evidence="5">
    <location>
        <begin position="26"/>
        <end position="42"/>
    </location>
</feature>
<feature type="transmembrane region" description="Helical" evidence="5">
    <location>
        <begin position="122"/>
        <end position="139"/>
    </location>
</feature>
<comment type="subunit">
    <text evidence="5">NDH-1 is composed of 14 different subunits. Subunits NuoA, H, J, K, L, M, N constitute the membrane sector of the complex.</text>
</comment>
<feature type="transmembrane region" description="Helical" evidence="5">
    <location>
        <begin position="256"/>
        <end position="279"/>
    </location>
</feature>
<feature type="transmembrane region" description="Helical" evidence="5">
    <location>
        <begin position="469"/>
        <end position="489"/>
    </location>
</feature>
<evidence type="ECO:0000256" key="5">
    <source>
        <dbReference type="HAMAP-Rule" id="MF_00445"/>
    </source>
</evidence>
<feature type="transmembrane region" description="Helical" evidence="5">
    <location>
        <begin position="344"/>
        <end position="365"/>
    </location>
</feature>
<comment type="function">
    <text evidence="5">NDH-1 shuttles electrons from NADH, via FMN and iron-sulfur (Fe-S) centers, to quinones in the respiratory chain. The immediate electron acceptor for the enzyme in this species is believed to be a menaquinone. Couples the redox reaction to proton translocation (for every two electrons transferred, four hydrogen ions are translocated across the cytoplasmic membrane), and thus conserves the redox energy in a proton gradient.</text>
</comment>
<gene>
    <name evidence="5" type="primary">nuoN</name>
    <name evidence="8" type="ORF">ACFFGT_18260</name>
</gene>
<keyword evidence="5" id="KW-0520">NAD</keyword>
<keyword evidence="9" id="KW-1185">Reference proteome</keyword>
<reference evidence="8 9" key="1">
    <citation type="submission" date="2024-09" db="EMBL/GenBank/DDBJ databases">
        <authorList>
            <person name="Sun Q."/>
            <person name="Mori K."/>
        </authorList>
    </citation>
    <scope>NUCLEOTIDE SEQUENCE [LARGE SCALE GENOMIC DNA]</scope>
    <source>
        <strain evidence="8 9">NCAIM B.02415</strain>
    </source>
</reference>
<feature type="transmembrane region" description="Helical" evidence="5">
    <location>
        <begin position="427"/>
        <end position="448"/>
    </location>
</feature>
<evidence type="ECO:0000313" key="9">
    <source>
        <dbReference type="Proteomes" id="UP001589828"/>
    </source>
</evidence>
<keyword evidence="5" id="KW-1003">Cell membrane</keyword>
<evidence type="ECO:0000259" key="7">
    <source>
        <dbReference type="Pfam" id="PF00361"/>
    </source>
</evidence>
<feature type="transmembrane region" description="Helical" evidence="5">
    <location>
        <begin position="176"/>
        <end position="200"/>
    </location>
</feature>
<dbReference type="EMBL" id="JBHLTS010000024">
    <property type="protein sequence ID" value="MFC0516171.1"/>
    <property type="molecule type" value="Genomic_DNA"/>
</dbReference>
<dbReference type="InterPro" id="IPR010096">
    <property type="entry name" value="NADH-Q_OxRdtase_suN/2"/>
</dbReference>
<dbReference type="PANTHER" id="PTHR22773">
    <property type="entry name" value="NADH DEHYDROGENASE"/>
    <property type="match status" value="1"/>
</dbReference>
<evidence type="ECO:0000256" key="3">
    <source>
        <dbReference type="ARBA" id="ARBA00022989"/>
    </source>
</evidence>
<comment type="catalytic activity">
    <reaction evidence="5">
        <text>a quinone + NADH + 5 H(+)(in) = a quinol + NAD(+) + 4 H(+)(out)</text>
        <dbReference type="Rhea" id="RHEA:57888"/>
        <dbReference type="ChEBI" id="CHEBI:15378"/>
        <dbReference type="ChEBI" id="CHEBI:24646"/>
        <dbReference type="ChEBI" id="CHEBI:57540"/>
        <dbReference type="ChEBI" id="CHEBI:57945"/>
        <dbReference type="ChEBI" id="CHEBI:132124"/>
    </reaction>
</comment>
<feature type="transmembrane region" description="Helical" evidence="5">
    <location>
        <begin position="220"/>
        <end position="244"/>
    </location>
</feature>
<comment type="caution">
    <text evidence="8">The sequence shown here is derived from an EMBL/GenBank/DDBJ whole genome shotgun (WGS) entry which is preliminary data.</text>
</comment>
<feature type="transmembrane region" description="Helical" evidence="5">
    <location>
        <begin position="91"/>
        <end position="110"/>
    </location>
</feature>
<dbReference type="EC" id="7.1.1.-" evidence="5"/>
<dbReference type="RefSeq" id="WP_377023972.1">
    <property type="nucleotide sequence ID" value="NZ_JBHLTS010000024.1"/>
</dbReference>
<evidence type="ECO:0000313" key="8">
    <source>
        <dbReference type="EMBL" id="MFC0516171.1"/>
    </source>
</evidence>
<accession>A0ABV6L9L2</accession>
<feature type="transmembrane region" description="Helical" evidence="5">
    <location>
        <begin position="386"/>
        <end position="407"/>
    </location>
</feature>
<protein>
    <recommendedName>
        <fullName evidence="5">NADH-quinone oxidoreductase subunit N</fullName>
        <ecNumber evidence="5">7.1.1.-</ecNumber>
    </recommendedName>
    <alternativeName>
        <fullName evidence="5">NADH dehydrogenase I subunit N</fullName>
    </alternativeName>
    <alternativeName>
        <fullName evidence="5">NDH-1 subunit N</fullName>
    </alternativeName>
</protein>
<sequence length="497" mass="54185">MHDLLPHISAQLTNVFGSLPYFMPEIYLTVLFLVVLITDLIFGRRSVKLCKIVACAGLLLVLFKDLQQVALILDGDHVIFGSMLLLRRSAVFFKIIIDLLSFVLLLNFTWDDKLKAHPKGLSDLYTISIASVLGLHLMAMAINLLSVYLAIEMVSVASYLMVAYRSETALSTEAGLKYVLFGAASSAVMLYGISLLYGFSGSLDLLGIVAQLPNVNPVSVSFALVLVMIGIGFKLSFVPMHFWVPDVYQGAPTPVTAYLSTVPKIAAFALLVNVMPLFLFSADWKGIDFSIVLSALGIITMIAGNFAAVLQSNVKRMLAYSSIGHTGFALMAVVTFNVQGLSSLTYYLAVYALANIGALALASYFSNIAEAEEVEAYKGLGLKYPVASVCFVIILISLTGIPVTAGFTGKLFVFSAVYSTYEQTHSIWLMALMITGALTTVVSLFYYLKIPLYLFLKRTENAEVPSKRSYNLLVLAVVISFLLVLLGVFPNSILKYL</sequence>
<comment type="similarity">
    <text evidence="5">Belongs to the complex I subunit 2 family.</text>
</comment>
<dbReference type="Proteomes" id="UP001589828">
    <property type="component" value="Unassembled WGS sequence"/>
</dbReference>
<feature type="domain" description="NADH:quinone oxidoreductase/Mrp antiporter transmembrane" evidence="7">
    <location>
        <begin position="141"/>
        <end position="434"/>
    </location>
</feature>
<proteinExistence type="inferred from homology"/>
<evidence type="ECO:0000256" key="2">
    <source>
        <dbReference type="ARBA" id="ARBA00022692"/>
    </source>
</evidence>
<organism evidence="8 9">
    <name type="scientific">Mucilaginibacter angelicae</name>
    <dbReference type="NCBI Taxonomy" id="869718"/>
    <lineage>
        <taxon>Bacteria</taxon>
        <taxon>Pseudomonadati</taxon>
        <taxon>Bacteroidota</taxon>
        <taxon>Sphingobacteriia</taxon>
        <taxon>Sphingobacteriales</taxon>
        <taxon>Sphingobacteriaceae</taxon>
        <taxon>Mucilaginibacter</taxon>
    </lineage>
</organism>